<dbReference type="InterPro" id="IPR036047">
    <property type="entry name" value="F-box-like_dom_sf"/>
</dbReference>
<evidence type="ECO:0000259" key="2">
    <source>
        <dbReference type="Pfam" id="PF23635"/>
    </source>
</evidence>
<dbReference type="OMA" id="RIEVWAG"/>
<feature type="domain" description="F-box protein AT5G49610-like beta-propeller" evidence="2">
    <location>
        <begin position="151"/>
        <end position="406"/>
    </location>
</feature>
<dbReference type="Pfam" id="PF23635">
    <property type="entry name" value="Beta-prop_AT5G49610-like"/>
    <property type="match status" value="1"/>
</dbReference>
<dbReference type="Proteomes" id="UP000324705">
    <property type="component" value="Chromosome 1A"/>
</dbReference>
<dbReference type="EMBL" id="LT934111">
    <property type="protein sequence ID" value="VAH02582.1"/>
    <property type="molecule type" value="Genomic_DNA"/>
</dbReference>
<protein>
    <recommendedName>
        <fullName evidence="2">F-box protein AT5G49610-like beta-propeller domain-containing protein</fullName>
    </recommendedName>
</protein>
<name>A0A9R0UNQ7_TRITD</name>
<dbReference type="SUPFAM" id="SSF81383">
    <property type="entry name" value="F-box domain"/>
    <property type="match status" value="1"/>
</dbReference>
<evidence type="ECO:0000313" key="4">
    <source>
        <dbReference type="Proteomes" id="UP000324705"/>
    </source>
</evidence>
<proteinExistence type="predicted"/>
<sequence length="454" mass="50129">MARTAPVADADTIAVLGGDLLREVFLHLPTPADLLRAALACKPFIHAARSARFLRRFRRRHPSACPLLLGCFVHRPSEDRCREDPSPLLLPAPLPAAARRVVEGGDFALSFLPDRGSSGPDPWRVLDSRSGRPLLWDRASAEQPVADPWKVLDCRNGRLLLRNRVSGELAVADPLTRRWASLPAPPAERPVGYGLVTDDGCSSVFQAFCLSEDGGGSSGLRALVLSSSELRWADAAVLAGQYNLEDSRVMQANGSLYWKLKGGERMVALNTATMAFSLLELPDFARQFSFDVIEKGDDDAGGLYLLTMLGCCIEVWGGWDDGSGVLTWTLVDKSVRFQRAMAEMIGSPQFYRHGLVVIAVVAGVVFLRNKDRLLSIDLETMKLRMLVRKDECPSALMYPYTMAWPPSCLNPTEQGNVRLTTSYDDNKVLCRGNEEEGIQSSIRWLRRNQLCLNV</sequence>
<gene>
    <name evidence="3" type="ORF">TRITD_1Av1G041110</name>
</gene>
<dbReference type="Gramene" id="TRITD1Av1G041110.6">
    <property type="protein sequence ID" value="TRITD1Av1G041110.6"/>
    <property type="gene ID" value="TRITD1Av1G041110"/>
</dbReference>
<evidence type="ECO:0000256" key="1">
    <source>
        <dbReference type="SAM" id="Phobius"/>
    </source>
</evidence>
<keyword evidence="1" id="KW-1133">Transmembrane helix</keyword>
<organism evidence="3 4">
    <name type="scientific">Triticum turgidum subsp. durum</name>
    <name type="common">Durum wheat</name>
    <name type="synonym">Triticum durum</name>
    <dbReference type="NCBI Taxonomy" id="4567"/>
    <lineage>
        <taxon>Eukaryota</taxon>
        <taxon>Viridiplantae</taxon>
        <taxon>Streptophyta</taxon>
        <taxon>Embryophyta</taxon>
        <taxon>Tracheophyta</taxon>
        <taxon>Spermatophyta</taxon>
        <taxon>Magnoliopsida</taxon>
        <taxon>Liliopsida</taxon>
        <taxon>Poales</taxon>
        <taxon>Poaceae</taxon>
        <taxon>BOP clade</taxon>
        <taxon>Pooideae</taxon>
        <taxon>Triticodae</taxon>
        <taxon>Triticeae</taxon>
        <taxon>Triticinae</taxon>
        <taxon>Triticum</taxon>
    </lineage>
</organism>
<accession>A0A9R0UNQ7</accession>
<keyword evidence="1" id="KW-0472">Membrane</keyword>
<feature type="transmembrane region" description="Helical" evidence="1">
    <location>
        <begin position="350"/>
        <end position="367"/>
    </location>
</feature>
<dbReference type="InterPro" id="IPR056594">
    <property type="entry name" value="AT5G49610-like_b-prop"/>
</dbReference>
<keyword evidence="4" id="KW-1185">Reference proteome</keyword>
<reference evidence="3 4" key="1">
    <citation type="submission" date="2017-09" db="EMBL/GenBank/DDBJ databases">
        <authorList>
            <consortium name="International Durum Wheat Genome Sequencing Consortium (IDWGSC)"/>
            <person name="Milanesi L."/>
        </authorList>
    </citation>
    <scope>NUCLEOTIDE SEQUENCE [LARGE SCALE GENOMIC DNA]</scope>
    <source>
        <strain evidence="4">cv. Svevo</strain>
    </source>
</reference>
<dbReference type="PANTHER" id="PTHR33207">
    <property type="entry name" value="F-BOX DOMAIN CONTAINING PROTEIN-RELATED"/>
    <property type="match status" value="1"/>
</dbReference>
<evidence type="ECO:0000313" key="3">
    <source>
        <dbReference type="EMBL" id="VAH02582.1"/>
    </source>
</evidence>
<keyword evidence="1" id="KW-0812">Transmembrane</keyword>
<dbReference type="AlphaFoldDB" id="A0A9R0UNQ7"/>